<accession>A0A8R7PC46</accession>
<reference evidence="1" key="3">
    <citation type="submission" date="2022-06" db="UniProtKB">
        <authorList>
            <consortium name="EnsemblPlants"/>
        </authorList>
    </citation>
    <scope>IDENTIFICATION</scope>
</reference>
<sequence length="77" mass="8832">MVQRTKALVQCSPDATLSKWLLSAMLRHQTMLSRQMHLHHKATMFAAQSPVHIFIHTTQHLESVALKKFGLRSVQKN</sequence>
<organism evidence="1 2">
    <name type="scientific">Triticum urartu</name>
    <name type="common">Red wild einkorn</name>
    <name type="synonym">Crithodium urartu</name>
    <dbReference type="NCBI Taxonomy" id="4572"/>
    <lineage>
        <taxon>Eukaryota</taxon>
        <taxon>Viridiplantae</taxon>
        <taxon>Streptophyta</taxon>
        <taxon>Embryophyta</taxon>
        <taxon>Tracheophyta</taxon>
        <taxon>Spermatophyta</taxon>
        <taxon>Magnoliopsida</taxon>
        <taxon>Liliopsida</taxon>
        <taxon>Poales</taxon>
        <taxon>Poaceae</taxon>
        <taxon>BOP clade</taxon>
        <taxon>Pooideae</taxon>
        <taxon>Triticodae</taxon>
        <taxon>Triticeae</taxon>
        <taxon>Triticinae</taxon>
        <taxon>Triticum</taxon>
    </lineage>
</organism>
<dbReference type="AlphaFoldDB" id="A0A8R7PC46"/>
<dbReference type="EnsemblPlants" id="TuG1812G0200001857.01.T01">
    <property type="protein sequence ID" value="TuG1812G0200001857.01.T01.cds299482"/>
    <property type="gene ID" value="TuG1812G0200001857.01"/>
</dbReference>
<keyword evidence="2" id="KW-1185">Reference proteome</keyword>
<protein>
    <submittedName>
        <fullName evidence="1">Uncharacterized protein</fullName>
    </submittedName>
</protein>
<dbReference type="Proteomes" id="UP000015106">
    <property type="component" value="Chromosome 2"/>
</dbReference>
<dbReference type="Gramene" id="TuG1812G0200001857.01.T01">
    <property type="protein sequence ID" value="TuG1812G0200001857.01.T01.cds299482"/>
    <property type="gene ID" value="TuG1812G0200001857.01"/>
</dbReference>
<reference evidence="1" key="2">
    <citation type="submission" date="2018-03" db="EMBL/GenBank/DDBJ databases">
        <title>The Triticum urartu genome reveals the dynamic nature of wheat genome evolution.</title>
        <authorList>
            <person name="Ling H."/>
            <person name="Ma B."/>
            <person name="Shi X."/>
            <person name="Liu H."/>
            <person name="Dong L."/>
            <person name="Sun H."/>
            <person name="Cao Y."/>
            <person name="Gao Q."/>
            <person name="Zheng S."/>
            <person name="Li Y."/>
            <person name="Yu Y."/>
            <person name="Du H."/>
            <person name="Qi M."/>
            <person name="Li Y."/>
            <person name="Yu H."/>
            <person name="Cui Y."/>
            <person name="Wang N."/>
            <person name="Chen C."/>
            <person name="Wu H."/>
            <person name="Zhao Y."/>
            <person name="Zhang J."/>
            <person name="Li Y."/>
            <person name="Zhou W."/>
            <person name="Zhang B."/>
            <person name="Hu W."/>
            <person name="Eijk M."/>
            <person name="Tang J."/>
            <person name="Witsenboer H."/>
            <person name="Zhao S."/>
            <person name="Li Z."/>
            <person name="Zhang A."/>
            <person name="Wang D."/>
            <person name="Liang C."/>
        </authorList>
    </citation>
    <scope>NUCLEOTIDE SEQUENCE [LARGE SCALE GENOMIC DNA]</scope>
    <source>
        <strain evidence="1">cv. G1812</strain>
    </source>
</reference>
<reference evidence="2" key="1">
    <citation type="journal article" date="2013" name="Nature">
        <title>Draft genome of the wheat A-genome progenitor Triticum urartu.</title>
        <authorList>
            <person name="Ling H.Q."/>
            <person name="Zhao S."/>
            <person name="Liu D."/>
            <person name="Wang J."/>
            <person name="Sun H."/>
            <person name="Zhang C."/>
            <person name="Fan H."/>
            <person name="Li D."/>
            <person name="Dong L."/>
            <person name="Tao Y."/>
            <person name="Gao C."/>
            <person name="Wu H."/>
            <person name="Li Y."/>
            <person name="Cui Y."/>
            <person name="Guo X."/>
            <person name="Zheng S."/>
            <person name="Wang B."/>
            <person name="Yu K."/>
            <person name="Liang Q."/>
            <person name="Yang W."/>
            <person name="Lou X."/>
            <person name="Chen J."/>
            <person name="Feng M."/>
            <person name="Jian J."/>
            <person name="Zhang X."/>
            <person name="Luo G."/>
            <person name="Jiang Y."/>
            <person name="Liu J."/>
            <person name="Wang Z."/>
            <person name="Sha Y."/>
            <person name="Zhang B."/>
            <person name="Wu H."/>
            <person name="Tang D."/>
            <person name="Shen Q."/>
            <person name="Xue P."/>
            <person name="Zou S."/>
            <person name="Wang X."/>
            <person name="Liu X."/>
            <person name="Wang F."/>
            <person name="Yang Y."/>
            <person name="An X."/>
            <person name="Dong Z."/>
            <person name="Zhang K."/>
            <person name="Zhang X."/>
            <person name="Luo M.C."/>
            <person name="Dvorak J."/>
            <person name="Tong Y."/>
            <person name="Wang J."/>
            <person name="Yang H."/>
            <person name="Li Z."/>
            <person name="Wang D."/>
            <person name="Zhang A."/>
            <person name="Wang J."/>
        </authorList>
    </citation>
    <scope>NUCLEOTIDE SEQUENCE</scope>
    <source>
        <strain evidence="2">cv. G1812</strain>
    </source>
</reference>
<evidence type="ECO:0000313" key="1">
    <source>
        <dbReference type="EnsemblPlants" id="TuG1812G0200001857.01.T01.cds299482"/>
    </source>
</evidence>
<name>A0A8R7PC46_TRIUA</name>
<evidence type="ECO:0000313" key="2">
    <source>
        <dbReference type="Proteomes" id="UP000015106"/>
    </source>
</evidence>
<proteinExistence type="predicted"/>